<gene>
    <name evidence="2" type="ORF">TTHERM_000938918</name>
</gene>
<sequence>MSILRKRPFSVLNPGYFDIFEEFDDFFNDQYDIFTENLNFDKGLYISKEKRLKKQLKKTQQLENEIQKKIDEFQQQLDDLEDSKKQINQQNDKLMKQIEKANQYSEQNEKNDHSKTKVFKRIFYQTPQIEIEEQYDSTDPKQCYKIIKRQGELPQIIQGTKEDNKDSIESEQLSEIQKDKLKKLCKITDQKQNDVIKLIKENPEMTIGQLYDKLMINQNDNEKTNESQNNNLSN</sequence>
<keyword evidence="3" id="KW-1185">Reference proteome</keyword>
<organism evidence="2 3">
    <name type="scientific">Tetrahymena thermophila (strain SB210)</name>
    <dbReference type="NCBI Taxonomy" id="312017"/>
    <lineage>
        <taxon>Eukaryota</taxon>
        <taxon>Sar</taxon>
        <taxon>Alveolata</taxon>
        <taxon>Ciliophora</taxon>
        <taxon>Intramacronucleata</taxon>
        <taxon>Oligohymenophorea</taxon>
        <taxon>Hymenostomatida</taxon>
        <taxon>Tetrahymenina</taxon>
        <taxon>Tetrahymenidae</taxon>
        <taxon>Tetrahymena</taxon>
    </lineage>
</organism>
<keyword evidence="1" id="KW-0175">Coiled coil</keyword>
<accession>W7XEM4</accession>
<dbReference type="GeneID" id="24441155"/>
<dbReference type="AlphaFoldDB" id="W7XEM4"/>
<dbReference type="Proteomes" id="UP000009168">
    <property type="component" value="Unassembled WGS sequence"/>
</dbReference>
<feature type="coiled-coil region" evidence="1">
    <location>
        <begin position="45"/>
        <end position="111"/>
    </location>
</feature>
<evidence type="ECO:0000313" key="3">
    <source>
        <dbReference type="Proteomes" id="UP000009168"/>
    </source>
</evidence>
<reference evidence="3" key="1">
    <citation type="journal article" date="2006" name="PLoS Biol.">
        <title>Macronuclear genome sequence of the ciliate Tetrahymena thermophila, a model eukaryote.</title>
        <authorList>
            <person name="Eisen J.A."/>
            <person name="Coyne R.S."/>
            <person name="Wu M."/>
            <person name="Wu D."/>
            <person name="Thiagarajan M."/>
            <person name="Wortman J.R."/>
            <person name="Badger J.H."/>
            <person name="Ren Q."/>
            <person name="Amedeo P."/>
            <person name="Jones K.M."/>
            <person name="Tallon L.J."/>
            <person name="Delcher A.L."/>
            <person name="Salzberg S.L."/>
            <person name="Silva J.C."/>
            <person name="Haas B.J."/>
            <person name="Majoros W.H."/>
            <person name="Farzad M."/>
            <person name="Carlton J.M."/>
            <person name="Smith R.K. Jr."/>
            <person name="Garg J."/>
            <person name="Pearlman R.E."/>
            <person name="Karrer K.M."/>
            <person name="Sun L."/>
            <person name="Manning G."/>
            <person name="Elde N.C."/>
            <person name="Turkewitz A.P."/>
            <person name="Asai D.J."/>
            <person name="Wilkes D.E."/>
            <person name="Wang Y."/>
            <person name="Cai H."/>
            <person name="Collins K."/>
            <person name="Stewart B.A."/>
            <person name="Lee S.R."/>
            <person name="Wilamowska K."/>
            <person name="Weinberg Z."/>
            <person name="Ruzzo W.L."/>
            <person name="Wloga D."/>
            <person name="Gaertig J."/>
            <person name="Frankel J."/>
            <person name="Tsao C.-C."/>
            <person name="Gorovsky M.A."/>
            <person name="Keeling P.J."/>
            <person name="Waller R.F."/>
            <person name="Patron N.J."/>
            <person name="Cherry J.M."/>
            <person name="Stover N.A."/>
            <person name="Krieger C.J."/>
            <person name="del Toro C."/>
            <person name="Ryder H.F."/>
            <person name="Williamson S.C."/>
            <person name="Barbeau R.A."/>
            <person name="Hamilton E.P."/>
            <person name="Orias E."/>
        </authorList>
    </citation>
    <scope>NUCLEOTIDE SEQUENCE [LARGE SCALE GENOMIC DNA]</scope>
    <source>
        <strain evidence="3">SB210</strain>
    </source>
</reference>
<dbReference type="InParanoid" id="W7XEM4"/>
<name>W7XEM4_TETTS</name>
<evidence type="ECO:0000313" key="2">
    <source>
        <dbReference type="EMBL" id="EWS72326.1"/>
    </source>
</evidence>
<proteinExistence type="predicted"/>
<dbReference type="KEGG" id="tet:TTHERM_000938918"/>
<dbReference type="RefSeq" id="XP_012655134.1">
    <property type="nucleotide sequence ID" value="XM_012799680.1"/>
</dbReference>
<protein>
    <submittedName>
        <fullName evidence="2">Uncharacterized protein</fullName>
    </submittedName>
</protein>
<dbReference type="EMBL" id="GG662503">
    <property type="protein sequence ID" value="EWS72326.1"/>
    <property type="molecule type" value="Genomic_DNA"/>
</dbReference>
<evidence type="ECO:0000256" key="1">
    <source>
        <dbReference type="SAM" id="Coils"/>
    </source>
</evidence>